<keyword evidence="3 6" id="KW-0812">Transmembrane</keyword>
<accession>A0A8S4N569</accession>
<evidence type="ECO:0000256" key="6">
    <source>
        <dbReference type="RuleBase" id="RU368066"/>
    </source>
</evidence>
<feature type="non-terminal residue" evidence="8">
    <location>
        <position position="680"/>
    </location>
</feature>
<feature type="transmembrane region" description="Helical" evidence="6">
    <location>
        <begin position="303"/>
        <end position="326"/>
    </location>
</feature>
<feature type="transmembrane region" description="Helical" evidence="6">
    <location>
        <begin position="347"/>
        <end position="370"/>
    </location>
</feature>
<dbReference type="EMBL" id="CAIIXF020000001">
    <property type="protein sequence ID" value="CAH1775579.1"/>
    <property type="molecule type" value="Genomic_DNA"/>
</dbReference>
<dbReference type="InterPro" id="IPR007603">
    <property type="entry name" value="Choline_transptr-like"/>
</dbReference>
<dbReference type="OrthoDB" id="420519at2759"/>
<evidence type="ECO:0000256" key="2">
    <source>
        <dbReference type="ARBA" id="ARBA00007168"/>
    </source>
</evidence>
<evidence type="ECO:0000256" key="7">
    <source>
        <dbReference type="SAM" id="MobiDB-lite"/>
    </source>
</evidence>
<dbReference type="AlphaFoldDB" id="A0A8S4N569"/>
<feature type="transmembrane region" description="Helical" evidence="6">
    <location>
        <begin position="226"/>
        <end position="247"/>
    </location>
</feature>
<evidence type="ECO:0000256" key="1">
    <source>
        <dbReference type="ARBA" id="ARBA00004141"/>
    </source>
</evidence>
<comment type="subcellular location">
    <subcellularLocation>
        <location evidence="6">Cell membrane</location>
        <topology evidence="6">Multi-pass membrane protein</topology>
    </subcellularLocation>
    <subcellularLocation>
        <location evidence="1">Membrane</location>
        <topology evidence="1">Multi-pass membrane protein</topology>
    </subcellularLocation>
</comment>
<protein>
    <recommendedName>
        <fullName evidence="6">Choline transporter-like protein</fullName>
    </recommendedName>
</protein>
<feature type="transmembrane region" description="Helical" evidence="6">
    <location>
        <begin position="554"/>
        <end position="575"/>
    </location>
</feature>
<evidence type="ECO:0000313" key="8">
    <source>
        <dbReference type="EMBL" id="CAH1775579.1"/>
    </source>
</evidence>
<feature type="transmembrane region" description="Helical" evidence="6">
    <location>
        <begin position="254"/>
        <end position="277"/>
    </location>
</feature>
<keyword evidence="9" id="KW-1185">Reference proteome</keyword>
<feature type="transmembrane region" description="Helical" evidence="6">
    <location>
        <begin position="49"/>
        <end position="71"/>
    </location>
</feature>
<feature type="transmembrane region" description="Helical" evidence="6">
    <location>
        <begin position="582"/>
        <end position="606"/>
    </location>
</feature>
<comment type="function">
    <text evidence="6">Choline transporter.</text>
</comment>
<gene>
    <name evidence="8" type="ORF">OFUS_LOCUS2869</name>
</gene>
<keyword evidence="5 6" id="KW-0472">Membrane</keyword>
<dbReference type="GO" id="GO:0005886">
    <property type="term" value="C:plasma membrane"/>
    <property type="evidence" value="ECO:0007669"/>
    <property type="project" value="UniProtKB-SubCell"/>
</dbReference>
<dbReference type="PANTHER" id="PTHR12385">
    <property type="entry name" value="CHOLINE TRANSPORTER-LIKE (SLC FAMILY 44)"/>
    <property type="match status" value="1"/>
</dbReference>
<feature type="region of interest" description="Disordered" evidence="7">
    <location>
        <begin position="655"/>
        <end position="680"/>
    </location>
</feature>
<comment type="caution">
    <text evidence="8">The sequence shown here is derived from an EMBL/GenBank/DDBJ whole genome shotgun (WGS) entry which is preliminary data.</text>
</comment>
<keyword evidence="4 6" id="KW-1133">Transmembrane helix</keyword>
<evidence type="ECO:0000313" key="9">
    <source>
        <dbReference type="Proteomes" id="UP000749559"/>
    </source>
</evidence>
<organism evidence="8 9">
    <name type="scientific">Owenia fusiformis</name>
    <name type="common">Polychaete worm</name>
    <dbReference type="NCBI Taxonomy" id="6347"/>
    <lineage>
        <taxon>Eukaryota</taxon>
        <taxon>Metazoa</taxon>
        <taxon>Spiralia</taxon>
        <taxon>Lophotrochozoa</taxon>
        <taxon>Annelida</taxon>
        <taxon>Polychaeta</taxon>
        <taxon>Sedentaria</taxon>
        <taxon>Canalipalpata</taxon>
        <taxon>Sabellida</taxon>
        <taxon>Oweniida</taxon>
        <taxon>Oweniidae</taxon>
        <taxon>Owenia</taxon>
    </lineage>
</organism>
<sequence>AVYILYGSSLILTAGVTMCGCCGDSPKNENPSSPPVQKNPLKNRGCTDIIFLVIFFLFWVGMVYIAAFSILNGDGFRLLYGYDSYGNTCDRPNQKIGNISLSGLDMTGKKYVFFMDIKDPFNSLQICVDKCPDKKLDSKLELFDFARSSKSNLCSYDTPIEHYRNSTTDKIGPCPVLPVFRSHDVLFRCVPAVLKDFVESYGQALINFLNDSDIFKNILHDLFASWPMMIALCGLALVLAFLMVLLIRYIAACVVWFILALSIVASIACCGVLWWTFYGYHSQMNEAEKTTIPILRIEVENEILFLIYSIIATVLTLILLLIILVMRKRIALTVALFHEAGKCIASMPLILIQPIWTFIALFIFFIYWGIVLAYLSTAGDPYQDQETGFIKYNERAPVRYMWWYHVVGLIWTSEFILANQQMAIAGAVATWFFTRDKKKLSCTMGKSICRLISHHLGSTAFGAFIITLVKLPRYILMWMQQKLKGKTNKCAEFCMKCCICCLWCLEKCLKYLNQNAYTVIAIEGTNFCSAAKKAFTTLVSNVLRVAAINSVGDFVLFLGKIAVMAATCAIGMIWFKTREDLNYYAIPVLLVCVFAYFIAHCFLSVYEMVIDSLLLCFCEDCQMNDGTEGKEYFMSQSLMKFVKNSSEAIARLQKKKAGTDQPDGELEQPESVPMVEKTAI</sequence>
<reference evidence="8" key="1">
    <citation type="submission" date="2022-03" db="EMBL/GenBank/DDBJ databases">
        <authorList>
            <person name="Martin C."/>
        </authorList>
    </citation>
    <scope>NUCLEOTIDE SEQUENCE</scope>
</reference>
<dbReference type="Proteomes" id="UP000749559">
    <property type="component" value="Unassembled WGS sequence"/>
</dbReference>
<dbReference type="GO" id="GO:0022857">
    <property type="term" value="F:transmembrane transporter activity"/>
    <property type="evidence" value="ECO:0007669"/>
    <property type="project" value="UniProtKB-UniRule"/>
</dbReference>
<dbReference type="PANTHER" id="PTHR12385:SF12">
    <property type="entry name" value="CHOLINE TRANSPORTER-LIKE PROTEIN"/>
    <property type="match status" value="1"/>
</dbReference>
<proteinExistence type="inferred from homology"/>
<dbReference type="Pfam" id="PF04515">
    <property type="entry name" value="Choline_transpo"/>
    <property type="match status" value="1"/>
</dbReference>
<feature type="transmembrane region" description="Helical" evidence="6">
    <location>
        <begin position="402"/>
        <end position="434"/>
    </location>
</feature>
<feature type="transmembrane region" description="Helical" evidence="6">
    <location>
        <begin position="455"/>
        <end position="476"/>
    </location>
</feature>
<evidence type="ECO:0000256" key="5">
    <source>
        <dbReference type="ARBA" id="ARBA00023136"/>
    </source>
</evidence>
<evidence type="ECO:0000256" key="3">
    <source>
        <dbReference type="ARBA" id="ARBA00022692"/>
    </source>
</evidence>
<evidence type="ECO:0000256" key="4">
    <source>
        <dbReference type="ARBA" id="ARBA00022989"/>
    </source>
</evidence>
<comment type="similarity">
    <text evidence="2 6">Belongs to the CTL (choline transporter-like) family.</text>
</comment>
<name>A0A8S4N569_OWEFU</name>